<protein>
    <submittedName>
        <fullName evidence="2">Carboxymuconolactone decarboxylase family protein</fullName>
    </submittedName>
</protein>
<dbReference type="GO" id="GO:0051920">
    <property type="term" value="F:peroxiredoxin activity"/>
    <property type="evidence" value="ECO:0007669"/>
    <property type="project" value="InterPro"/>
</dbReference>
<dbReference type="InterPro" id="IPR004675">
    <property type="entry name" value="AhpD_core"/>
</dbReference>
<reference evidence="2" key="1">
    <citation type="submission" date="2024-07" db="EMBL/GenBank/DDBJ databases">
        <authorList>
            <person name="fu j."/>
        </authorList>
    </citation>
    <scope>NUCLEOTIDE SEQUENCE</scope>
    <source>
        <strain evidence="2">P10A9</strain>
    </source>
</reference>
<dbReference type="SUPFAM" id="SSF69118">
    <property type="entry name" value="AhpD-like"/>
    <property type="match status" value="1"/>
</dbReference>
<sequence length="182" mass="20056">MPRIPEHTREDLPAEAQDGVNQIAGGVGRLSHMLGELADNQAIFEIYLGKTKALKDHGTFDAKTREAIALAMANENNCEYCEASHTRTARRAGWTDEEMLAIRAGKVTWDPKTAAMTALVRSASSNTGDVPDDVWQAALDAGWTEQDLVEAFAHIMGNIFNNYFNRYARTEFDFPAAPALPE</sequence>
<name>A0AB39L3R3_9MICC</name>
<dbReference type="InterPro" id="IPR029032">
    <property type="entry name" value="AhpD-like"/>
</dbReference>
<dbReference type="EMBL" id="CP163302">
    <property type="protein sequence ID" value="XDP45093.1"/>
    <property type="molecule type" value="Genomic_DNA"/>
</dbReference>
<proteinExistence type="predicted"/>
<dbReference type="InterPro" id="IPR003779">
    <property type="entry name" value="CMD-like"/>
</dbReference>
<dbReference type="PANTHER" id="PTHR35446">
    <property type="entry name" value="SI:CH211-175M2.5"/>
    <property type="match status" value="1"/>
</dbReference>
<evidence type="ECO:0000313" key="2">
    <source>
        <dbReference type="EMBL" id="XDP45093.1"/>
    </source>
</evidence>
<dbReference type="Gene3D" id="1.20.1290.10">
    <property type="entry name" value="AhpD-like"/>
    <property type="match status" value="1"/>
</dbReference>
<organism evidence="2">
    <name type="scientific">Sinomonas puerhi</name>
    <dbReference type="NCBI Taxonomy" id="3238584"/>
    <lineage>
        <taxon>Bacteria</taxon>
        <taxon>Bacillati</taxon>
        <taxon>Actinomycetota</taxon>
        <taxon>Actinomycetes</taxon>
        <taxon>Micrococcales</taxon>
        <taxon>Micrococcaceae</taxon>
        <taxon>Sinomonas</taxon>
    </lineage>
</organism>
<dbReference type="Pfam" id="PF02627">
    <property type="entry name" value="CMD"/>
    <property type="match status" value="1"/>
</dbReference>
<dbReference type="NCBIfam" id="TIGR00778">
    <property type="entry name" value="ahpD_dom"/>
    <property type="match status" value="1"/>
</dbReference>
<dbReference type="KEGG" id="spue:AB5L97_17790"/>
<feature type="domain" description="Carboxymuconolactone decarboxylase-like" evidence="1">
    <location>
        <begin position="47"/>
        <end position="118"/>
    </location>
</feature>
<dbReference type="RefSeq" id="WP_369045675.1">
    <property type="nucleotide sequence ID" value="NZ_CP163302.1"/>
</dbReference>
<evidence type="ECO:0000259" key="1">
    <source>
        <dbReference type="Pfam" id="PF02627"/>
    </source>
</evidence>
<dbReference type="AlphaFoldDB" id="A0AB39L3R3"/>
<gene>
    <name evidence="2" type="ORF">AB5L97_17790</name>
</gene>
<dbReference type="PANTHER" id="PTHR35446:SF3">
    <property type="entry name" value="CMD DOMAIN-CONTAINING PROTEIN"/>
    <property type="match status" value="1"/>
</dbReference>
<accession>A0AB39L3R3</accession>